<evidence type="ECO:0000256" key="4">
    <source>
        <dbReference type="ARBA" id="ARBA00022989"/>
    </source>
</evidence>
<dbReference type="EMBL" id="AHBZ03000027">
    <property type="protein sequence ID" value="KAF7764556.1"/>
    <property type="molecule type" value="Genomic_DNA"/>
</dbReference>
<dbReference type="InterPro" id="IPR004010">
    <property type="entry name" value="Double_Cache_2"/>
</dbReference>
<evidence type="ECO:0000313" key="13">
    <source>
        <dbReference type="Proteomes" id="UP000016487"/>
    </source>
</evidence>
<evidence type="ECO:0000259" key="11">
    <source>
        <dbReference type="PROSITE" id="PS50885"/>
    </source>
</evidence>
<evidence type="ECO:0000256" key="6">
    <source>
        <dbReference type="ARBA" id="ARBA00023224"/>
    </source>
</evidence>
<dbReference type="PROSITE" id="PS50885">
    <property type="entry name" value="HAMP"/>
    <property type="match status" value="1"/>
</dbReference>
<dbReference type="AlphaFoldDB" id="A0AAD4AEL9"/>
<dbReference type="InterPro" id="IPR004089">
    <property type="entry name" value="MCPsignal_dom"/>
</dbReference>
<proteinExistence type="inferred from homology"/>
<dbReference type="Pfam" id="PF00672">
    <property type="entry name" value="HAMP"/>
    <property type="match status" value="1"/>
</dbReference>
<dbReference type="CDD" id="cd06225">
    <property type="entry name" value="HAMP"/>
    <property type="match status" value="1"/>
</dbReference>
<dbReference type="SMART" id="SM01049">
    <property type="entry name" value="Cache_2"/>
    <property type="match status" value="1"/>
</dbReference>
<evidence type="ECO:0000256" key="1">
    <source>
        <dbReference type="ARBA" id="ARBA00004651"/>
    </source>
</evidence>
<evidence type="ECO:0000256" key="7">
    <source>
        <dbReference type="ARBA" id="ARBA00029447"/>
    </source>
</evidence>
<organism evidence="12 13">
    <name type="scientific">Pseudoalteromonas citrea</name>
    <dbReference type="NCBI Taxonomy" id="43655"/>
    <lineage>
        <taxon>Bacteria</taxon>
        <taxon>Pseudomonadati</taxon>
        <taxon>Pseudomonadota</taxon>
        <taxon>Gammaproteobacteria</taxon>
        <taxon>Alteromonadales</taxon>
        <taxon>Pseudoalteromonadaceae</taxon>
        <taxon>Pseudoalteromonas</taxon>
    </lineage>
</organism>
<evidence type="ECO:0000256" key="9">
    <source>
        <dbReference type="SAM" id="Phobius"/>
    </source>
</evidence>
<dbReference type="Proteomes" id="UP000016487">
    <property type="component" value="Unassembled WGS sequence"/>
</dbReference>
<keyword evidence="6 8" id="KW-0807">Transducer</keyword>
<dbReference type="RefSeq" id="WP_010361852.1">
    <property type="nucleotide sequence ID" value="NZ_AHBZ03000027.1"/>
</dbReference>
<evidence type="ECO:0000256" key="2">
    <source>
        <dbReference type="ARBA" id="ARBA00022475"/>
    </source>
</evidence>
<evidence type="ECO:0000256" key="8">
    <source>
        <dbReference type="PROSITE-ProRule" id="PRU00284"/>
    </source>
</evidence>
<dbReference type="InterPro" id="IPR033480">
    <property type="entry name" value="sCache_2"/>
</dbReference>
<accession>A0AAD4AEL9</accession>
<feature type="domain" description="HAMP" evidence="11">
    <location>
        <begin position="214"/>
        <end position="267"/>
    </location>
</feature>
<sequence>MLKVNHLLGLLSVANKLRLSIVLASIIIIGIQLTSANKLEATMVAERKVQAQNLVGTLNSQLNAIKSNHTLSDEQQRRQAEQLVNATRYDQSGYFFMFDLDGNMVSHPIKPKLNGQSMTLHSKDYISSAFRDFVNTAKRDGQGFVEYLWPKPGSNDQESKTSYIYRLNHWNWAIGTGIYLTDVQQAYKEILIQIVIETLLYITLLIILSHIIARNITKPLTKLTRTMGQITKDKDLTIQLKSQGNDELTTMAKTFNNMNQHFRDVLNNINGNTHSLASQAEELACVTNQIQTGIKQQNNDTESVQNKITALSDSSESVYSQTQYALETAQNSSKLTDQGIEHLQSNMAAIEKVAASVSQAEKAVADLQQSSTEIGAVLDVINKVAEQTNLLALNAAIEAARAGEQGRGFAVVADEVRTLAMRTQQSTDDIQNIIAKLHQGVSATVSEMQTCKQATEQGLQTGTLCNDTLKKIDTAVKSLSEINIEIANSAQIQTQNTSDIANSMSGIAQVASQTETGAEHTKASSHNLSEMSHQLNHLVSEFKV</sequence>
<feature type="transmembrane region" description="Helical" evidence="9">
    <location>
        <begin position="190"/>
        <end position="213"/>
    </location>
</feature>
<gene>
    <name evidence="12" type="primary">mcp</name>
    <name evidence="12" type="ORF">PCIT_b0591</name>
</gene>
<comment type="subcellular location">
    <subcellularLocation>
        <location evidence="1">Cell membrane</location>
        <topology evidence="1">Multi-pass membrane protein</topology>
    </subcellularLocation>
</comment>
<dbReference type="GO" id="GO:0006935">
    <property type="term" value="P:chemotaxis"/>
    <property type="evidence" value="ECO:0007669"/>
    <property type="project" value="UniProtKB-ARBA"/>
</dbReference>
<dbReference type="Gene3D" id="3.30.450.20">
    <property type="entry name" value="PAS domain"/>
    <property type="match status" value="1"/>
</dbReference>
<protein>
    <submittedName>
        <fullName evidence="12">Methyl-accepting chemotaxis protein</fullName>
    </submittedName>
</protein>
<dbReference type="Gene3D" id="1.10.287.950">
    <property type="entry name" value="Methyl-accepting chemotaxis protein"/>
    <property type="match status" value="1"/>
</dbReference>
<dbReference type="Pfam" id="PF08269">
    <property type="entry name" value="dCache_2"/>
    <property type="match status" value="1"/>
</dbReference>
<feature type="transmembrane region" description="Helical" evidence="9">
    <location>
        <begin position="20"/>
        <end position="39"/>
    </location>
</feature>
<dbReference type="PANTHER" id="PTHR32089:SF119">
    <property type="entry name" value="METHYL-ACCEPTING CHEMOTAXIS PROTEIN CTPL"/>
    <property type="match status" value="1"/>
</dbReference>
<dbReference type="PANTHER" id="PTHR32089">
    <property type="entry name" value="METHYL-ACCEPTING CHEMOTAXIS PROTEIN MCPB"/>
    <property type="match status" value="1"/>
</dbReference>
<dbReference type="CDD" id="cd18774">
    <property type="entry name" value="PDC2_HK_sensor"/>
    <property type="match status" value="1"/>
</dbReference>
<dbReference type="SMART" id="SM00283">
    <property type="entry name" value="MA"/>
    <property type="match status" value="1"/>
</dbReference>
<evidence type="ECO:0000313" key="12">
    <source>
        <dbReference type="EMBL" id="KAF7764556.1"/>
    </source>
</evidence>
<feature type="domain" description="Methyl-accepting transducer" evidence="10">
    <location>
        <begin position="272"/>
        <end position="508"/>
    </location>
</feature>
<keyword evidence="4 9" id="KW-1133">Transmembrane helix</keyword>
<evidence type="ECO:0000259" key="10">
    <source>
        <dbReference type="PROSITE" id="PS50111"/>
    </source>
</evidence>
<reference evidence="12" key="2">
    <citation type="submission" date="2015-03" db="EMBL/GenBank/DDBJ databases">
        <title>Genome sequence of Pseudoalteromonas citrea.</title>
        <authorList>
            <person name="Xie B.-B."/>
            <person name="Rong J.-C."/>
            <person name="Qin Q.-L."/>
            <person name="Zhang Y.-Z."/>
        </authorList>
    </citation>
    <scope>NUCLEOTIDE SEQUENCE</scope>
    <source>
        <strain evidence="12">DSM 8771</strain>
    </source>
</reference>
<keyword evidence="2" id="KW-1003">Cell membrane</keyword>
<keyword evidence="3 9" id="KW-0812">Transmembrane</keyword>
<dbReference type="SMART" id="SM00304">
    <property type="entry name" value="HAMP"/>
    <property type="match status" value="1"/>
</dbReference>
<keyword evidence="5 9" id="KW-0472">Membrane</keyword>
<dbReference type="InterPro" id="IPR003660">
    <property type="entry name" value="HAMP_dom"/>
</dbReference>
<dbReference type="FunFam" id="1.10.287.950:FF:000001">
    <property type="entry name" value="Methyl-accepting chemotaxis sensory transducer"/>
    <property type="match status" value="1"/>
</dbReference>
<name>A0AAD4AEL9_9GAMM</name>
<reference evidence="12" key="1">
    <citation type="journal article" date="2012" name="J. Bacteriol.">
        <title>Genome sequences of type strains of seven species of the marine bacterium Pseudoalteromonas.</title>
        <authorList>
            <person name="Xie B.B."/>
            <person name="Shu Y.L."/>
            <person name="Qin Q.L."/>
            <person name="Rong J.C."/>
            <person name="Zhang X.Y."/>
            <person name="Chen X.L."/>
            <person name="Shi M."/>
            <person name="He H.L."/>
            <person name="Zhou B.C."/>
            <person name="Zhang Y.Z."/>
        </authorList>
    </citation>
    <scope>NUCLEOTIDE SEQUENCE</scope>
    <source>
        <strain evidence="12">DSM 8771</strain>
    </source>
</reference>
<dbReference type="PROSITE" id="PS50111">
    <property type="entry name" value="CHEMOTAXIS_TRANSDUC_2"/>
    <property type="match status" value="1"/>
</dbReference>
<dbReference type="SUPFAM" id="SSF58104">
    <property type="entry name" value="Methyl-accepting chemotaxis protein (MCP) signaling domain"/>
    <property type="match status" value="1"/>
</dbReference>
<dbReference type="CDD" id="cd11386">
    <property type="entry name" value="MCP_signal"/>
    <property type="match status" value="1"/>
</dbReference>
<evidence type="ECO:0000256" key="3">
    <source>
        <dbReference type="ARBA" id="ARBA00022692"/>
    </source>
</evidence>
<dbReference type="Pfam" id="PF00015">
    <property type="entry name" value="MCPsignal"/>
    <property type="match status" value="1"/>
</dbReference>
<evidence type="ECO:0000256" key="5">
    <source>
        <dbReference type="ARBA" id="ARBA00023136"/>
    </source>
</evidence>
<dbReference type="GO" id="GO:0007165">
    <property type="term" value="P:signal transduction"/>
    <property type="evidence" value="ECO:0007669"/>
    <property type="project" value="UniProtKB-KW"/>
</dbReference>
<comment type="similarity">
    <text evidence="7">Belongs to the methyl-accepting chemotaxis (MCP) protein family.</text>
</comment>
<comment type="caution">
    <text evidence="12">The sequence shown here is derived from an EMBL/GenBank/DDBJ whole genome shotgun (WGS) entry which is preliminary data.</text>
</comment>
<dbReference type="GO" id="GO:0005886">
    <property type="term" value="C:plasma membrane"/>
    <property type="evidence" value="ECO:0007669"/>
    <property type="project" value="UniProtKB-SubCell"/>
</dbReference>